<reference evidence="8 9" key="1">
    <citation type="journal article" date="2017" name="Genome Biol. Evol.">
        <title>Comparative Genomic Analysis Identifies a Campylobacter Clade Deficient in Selenium Metabolism.</title>
        <authorList>
            <person name="Miller W.G."/>
            <person name="Yee E."/>
            <person name="Lopes B.S."/>
            <person name="Chapman M.H."/>
            <person name="Huynh S."/>
            <person name="Bono J.L."/>
            <person name="Parker C.T."/>
            <person name="Strachan N.J.C."/>
            <person name="Forbes K.J."/>
        </authorList>
    </citation>
    <scope>NUCLEOTIDE SEQUENCE [LARGE SCALE GENOMIC DNA]</scope>
    <source>
        <strain evidence="8 9">RM8964</strain>
    </source>
</reference>
<dbReference type="GO" id="GO:0051603">
    <property type="term" value="P:proteolysis involved in protein catabolic process"/>
    <property type="evidence" value="ECO:0007669"/>
    <property type="project" value="TreeGrafter"/>
</dbReference>
<keyword evidence="2" id="KW-0479">Metal-binding</keyword>
<dbReference type="STRING" id="1660074.CVIC8964_0717"/>
<name>A0A1X9T0X9_9BACT</name>
<comment type="similarity">
    <text evidence="6">Belongs to the peptidase M48 family.</text>
</comment>
<dbReference type="PANTHER" id="PTHR22726:SF1">
    <property type="entry name" value="METALLOENDOPEPTIDASE OMA1, MITOCHONDRIAL"/>
    <property type="match status" value="1"/>
</dbReference>
<evidence type="ECO:0000256" key="6">
    <source>
        <dbReference type="RuleBase" id="RU003983"/>
    </source>
</evidence>
<evidence type="ECO:0000256" key="2">
    <source>
        <dbReference type="ARBA" id="ARBA00022723"/>
    </source>
</evidence>
<dbReference type="Pfam" id="PF01435">
    <property type="entry name" value="Peptidase_M48"/>
    <property type="match status" value="1"/>
</dbReference>
<dbReference type="Gene3D" id="3.30.2010.10">
    <property type="entry name" value="Metalloproteases ('zincins'), catalytic domain"/>
    <property type="match status" value="1"/>
</dbReference>
<dbReference type="CDD" id="cd07331">
    <property type="entry name" value="M48C_Oma1_like"/>
    <property type="match status" value="1"/>
</dbReference>
<dbReference type="RefSeq" id="WP_202819655.1">
    <property type="nucleotide sequence ID" value="NZ_CP018791.1"/>
</dbReference>
<dbReference type="GO" id="GO:0004222">
    <property type="term" value="F:metalloendopeptidase activity"/>
    <property type="evidence" value="ECO:0007669"/>
    <property type="project" value="InterPro"/>
</dbReference>
<evidence type="ECO:0000313" key="8">
    <source>
        <dbReference type="EMBL" id="ARR02131.1"/>
    </source>
</evidence>
<evidence type="ECO:0000256" key="4">
    <source>
        <dbReference type="ARBA" id="ARBA00022833"/>
    </source>
</evidence>
<gene>
    <name evidence="8" type="ORF">CVIC8964_0717</name>
</gene>
<keyword evidence="1 6" id="KW-0645">Protease</keyword>
<evidence type="ECO:0000313" key="9">
    <source>
        <dbReference type="Proteomes" id="UP000194265"/>
    </source>
</evidence>
<evidence type="ECO:0000256" key="5">
    <source>
        <dbReference type="ARBA" id="ARBA00023049"/>
    </source>
</evidence>
<feature type="domain" description="Peptidase M48" evidence="7">
    <location>
        <begin position="67"/>
        <end position="251"/>
    </location>
</feature>
<keyword evidence="3 6" id="KW-0378">Hydrolase</keyword>
<protein>
    <submittedName>
        <fullName evidence="8">Peptidase, M48 family</fullName>
    </submittedName>
</protein>
<sequence length="259" mass="28561">MKRYLLIFFTIILAGCMQNTTNVGKSQVDRSQLMLISSDEINEASAKAYSDVIAQAKASNTLNKDPKLTKRVRDISNKLIAKASYFREDSAKWDWEVNIITSDTINAWCMAGGKIAVYTAIVEKLNLNDDEIAFILAHEIAHALREHVREQQSQNMIKNGLIGVASIFGVDNTILSVADLVANVGVTLPFSRSHESESDEIGLELAYMAGFDPDGAASLWRKMQENSGNGGLEFLSTHPSHESRIENLQALANKLKSSK</sequence>
<accession>A0A1X9T0X9</accession>
<dbReference type="EMBL" id="CP018791">
    <property type="protein sequence ID" value="ARR02131.1"/>
    <property type="molecule type" value="Genomic_DNA"/>
</dbReference>
<dbReference type="InterPro" id="IPR051156">
    <property type="entry name" value="Mito/Outer_Membr_Metalloprot"/>
</dbReference>
<dbReference type="Proteomes" id="UP000194265">
    <property type="component" value="Chromosome"/>
</dbReference>
<keyword evidence="5 6" id="KW-0482">Metalloprotease</keyword>
<dbReference type="GO" id="GO:0046872">
    <property type="term" value="F:metal ion binding"/>
    <property type="evidence" value="ECO:0007669"/>
    <property type="project" value="UniProtKB-KW"/>
</dbReference>
<evidence type="ECO:0000256" key="3">
    <source>
        <dbReference type="ARBA" id="ARBA00022801"/>
    </source>
</evidence>
<dbReference type="AlphaFoldDB" id="A0A1X9T0X9"/>
<dbReference type="PROSITE" id="PS51257">
    <property type="entry name" value="PROKAR_LIPOPROTEIN"/>
    <property type="match status" value="1"/>
</dbReference>
<dbReference type="GO" id="GO:0016020">
    <property type="term" value="C:membrane"/>
    <property type="evidence" value="ECO:0007669"/>
    <property type="project" value="TreeGrafter"/>
</dbReference>
<keyword evidence="4 6" id="KW-0862">Zinc</keyword>
<proteinExistence type="inferred from homology"/>
<organism evidence="8 9">
    <name type="scientific">Campylobacter vicugnae</name>
    <dbReference type="NCBI Taxonomy" id="1660076"/>
    <lineage>
        <taxon>Bacteria</taxon>
        <taxon>Pseudomonadati</taxon>
        <taxon>Campylobacterota</taxon>
        <taxon>Epsilonproteobacteria</taxon>
        <taxon>Campylobacterales</taxon>
        <taxon>Campylobacteraceae</taxon>
        <taxon>Campylobacter</taxon>
    </lineage>
</organism>
<dbReference type="InterPro" id="IPR001915">
    <property type="entry name" value="Peptidase_M48"/>
</dbReference>
<dbReference type="PANTHER" id="PTHR22726">
    <property type="entry name" value="METALLOENDOPEPTIDASE OMA1"/>
    <property type="match status" value="1"/>
</dbReference>
<evidence type="ECO:0000259" key="7">
    <source>
        <dbReference type="Pfam" id="PF01435"/>
    </source>
</evidence>
<comment type="cofactor">
    <cofactor evidence="6">
        <name>Zn(2+)</name>
        <dbReference type="ChEBI" id="CHEBI:29105"/>
    </cofactor>
    <text evidence="6">Binds 1 zinc ion per subunit.</text>
</comment>
<evidence type="ECO:0000256" key="1">
    <source>
        <dbReference type="ARBA" id="ARBA00022670"/>
    </source>
</evidence>